<keyword evidence="6 10" id="KW-0812">Transmembrane</keyword>
<dbReference type="EMBL" id="AP012204">
    <property type="protein sequence ID" value="BAK33126.1"/>
    <property type="molecule type" value="Genomic_DNA"/>
</dbReference>
<evidence type="ECO:0000313" key="11">
    <source>
        <dbReference type="EMBL" id="BAK33126.1"/>
    </source>
</evidence>
<comment type="pathway">
    <text evidence="2">Glycolipid biosynthesis; glycosylphosphatidylinositol-anchor biosynthesis.</text>
</comment>
<dbReference type="PANTHER" id="PTHR12468">
    <property type="entry name" value="GPI MANNOSYLTRANSFERASE 2"/>
    <property type="match status" value="1"/>
</dbReference>
<dbReference type="InterPro" id="IPR007315">
    <property type="entry name" value="PIG-V/Gpi18"/>
</dbReference>
<evidence type="ECO:0000256" key="10">
    <source>
        <dbReference type="SAM" id="Phobius"/>
    </source>
</evidence>
<sequence>MSTRAAADQASGSAERATQSSGRMVLQAWLASRGLIALVALLLAVYQGRSLADMIDQWDVEHFTNLALHGYLGRADGTLMAFFPGLPALFRLGLELGIPIYVSGVVISAICSYLAAVALARLGGPLAAVAWLFAPTAVFTIVPYTEALFCAAAFWAWERARRDRWATAALLAGVACTVRVSGLFLVGALAVMALTSAGPPDAVQRWRERGRRLLWLLLPTAVLAAFVGYLYSLTGSWTAWYTAQATGWARSMTLPWESFWNTVAATHPNPDHPLWPPVFVAEIVSMALGVLAIGWCLGRRLWAEASWVAVQVLAFSLSYWFMSVNRAILLWFPLWMMIGHLAGWRPGHPGARVIHRVVVGLAFAGSIVVMLVWSWLYFTGNWAS</sequence>
<keyword evidence="12" id="KW-1185">Reference proteome</keyword>
<accession>F5XGL9</accession>
<keyword evidence="5" id="KW-0808">Transferase</keyword>
<dbReference type="GO" id="GO:0004376">
    <property type="term" value="F:GPI mannosyltransferase activity"/>
    <property type="evidence" value="ECO:0007669"/>
    <property type="project" value="InterPro"/>
</dbReference>
<evidence type="ECO:0000313" key="12">
    <source>
        <dbReference type="Proteomes" id="UP000007947"/>
    </source>
</evidence>
<dbReference type="STRING" id="1032480.MLP_01120"/>
<dbReference type="GO" id="GO:0016020">
    <property type="term" value="C:membrane"/>
    <property type="evidence" value="ECO:0007669"/>
    <property type="project" value="GOC"/>
</dbReference>
<evidence type="ECO:0000256" key="7">
    <source>
        <dbReference type="ARBA" id="ARBA00022824"/>
    </source>
</evidence>
<feature type="transmembrane region" description="Helical" evidence="10">
    <location>
        <begin position="26"/>
        <end position="46"/>
    </location>
</feature>
<evidence type="ECO:0000256" key="3">
    <source>
        <dbReference type="ARBA" id="ARBA00022502"/>
    </source>
</evidence>
<organism evidence="11 12">
    <name type="scientific">Microlunatus phosphovorus (strain ATCC 700054 / DSM 10555 / JCM 9379 / NBRC 101784 / NCIMB 13414 / VKM Ac-1990 / NM-1)</name>
    <dbReference type="NCBI Taxonomy" id="1032480"/>
    <lineage>
        <taxon>Bacteria</taxon>
        <taxon>Bacillati</taxon>
        <taxon>Actinomycetota</taxon>
        <taxon>Actinomycetes</taxon>
        <taxon>Propionibacteriales</taxon>
        <taxon>Propionibacteriaceae</taxon>
        <taxon>Microlunatus</taxon>
    </lineage>
</organism>
<feature type="transmembrane region" description="Helical" evidence="10">
    <location>
        <begin position="357"/>
        <end position="378"/>
    </location>
</feature>
<evidence type="ECO:0000256" key="9">
    <source>
        <dbReference type="ARBA" id="ARBA00023136"/>
    </source>
</evidence>
<dbReference type="PANTHER" id="PTHR12468:SF2">
    <property type="entry name" value="GPI MANNOSYLTRANSFERASE 2"/>
    <property type="match status" value="1"/>
</dbReference>
<evidence type="ECO:0008006" key="13">
    <source>
        <dbReference type="Google" id="ProtNLM"/>
    </source>
</evidence>
<dbReference type="AlphaFoldDB" id="F5XGL9"/>
<keyword evidence="7" id="KW-0256">Endoplasmic reticulum</keyword>
<feature type="transmembrane region" description="Helical" evidence="10">
    <location>
        <begin position="213"/>
        <end position="231"/>
    </location>
</feature>
<keyword evidence="9 10" id="KW-0472">Membrane</keyword>
<feature type="transmembrane region" description="Helical" evidence="10">
    <location>
        <begin position="98"/>
        <end position="120"/>
    </location>
</feature>
<dbReference type="HOGENOM" id="CLU_036370_2_0_11"/>
<comment type="subcellular location">
    <subcellularLocation>
        <location evidence="1">Endoplasmic reticulum membrane</location>
        <topology evidence="1">Multi-pass membrane protein</topology>
    </subcellularLocation>
</comment>
<proteinExistence type="predicted"/>
<dbReference type="Proteomes" id="UP000007947">
    <property type="component" value="Chromosome"/>
</dbReference>
<evidence type="ECO:0000256" key="4">
    <source>
        <dbReference type="ARBA" id="ARBA00022676"/>
    </source>
</evidence>
<evidence type="ECO:0000256" key="8">
    <source>
        <dbReference type="ARBA" id="ARBA00022989"/>
    </source>
</evidence>
<evidence type="ECO:0000256" key="1">
    <source>
        <dbReference type="ARBA" id="ARBA00004477"/>
    </source>
</evidence>
<keyword evidence="4" id="KW-0328">Glycosyltransferase</keyword>
<evidence type="ECO:0000256" key="5">
    <source>
        <dbReference type="ARBA" id="ARBA00022679"/>
    </source>
</evidence>
<dbReference type="KEGG" id="mph:MLP_01120"/>
<dbReference type="UniPathway" id="UPA00196"/>
<evidence type="ECO:0000256" key="2">
    <source>
        <dbReference type="ARBA" id="ARBA00004687"/>
    </source>
</evidence>
<dbReference type="eggNOG" id="COG5542">
    <property type="taxonomic scope" value="Bacteria"/>
</dbReference>
<dbReference type="GO" id="GO:0006506">
    <property type="term" value="P:GPI anchor biosynthetic process"/>
    <property type="evidence" value="ECO:0007669"/>
    <property type="project" value="UniProtKB-UniPathway"/>
</dbReference>
<feature type="transmembrane region" description="Helical" evidence="10">
    <location>
        <begin position="328"/>
        <end position="345"/>
    </location>
</feature>
<dbReference type="GO" id="GO:0031501">
    <property type="term" value="C:mannosyltransferase complex"/>
    <property type="evidence" value="ECO:0007669"/>
    <property type="project" value="TreeGrafter"/>
</dbReference>
<keyword evidence="8 10" id="KW-1133">Transmembrane helix</keyword>
<dbReference type="GO" id="GO:0000009">
    <property type="term" value="F:alpha-1,6-mannosyltransferase activity"/>
    <property type="evidence" value="ECO:0007669"/>
    <property type="project" value="InterPro"/>
</dbReference>
<reference evidence="11 12" key="1">
    <citation type="submission" date="2011-05" db="EMBL/GenBank/DDBJ databases">
        <title>Whole genome sequence of Microlunatus phosphovorus NM-1.</title>
        <authorList>
            <person name="Hosoyama A."/>
            <person name="Sasaki K."/>
            <person name="Harada T."/>
            <person name="Igarashi R."/>
            <person name="Kawakoshi A."/>
            <person name="Sasagawa M."/>
            <person name="Fukada J."/>
            <person name="Nakamura S."/>
            <person name="Katano Y."/>
            <person name="Hanada S."/>
            <person name="Kamagata Y."/>
            <person name="Nakamura N."/>
            <person name="Yamazaki S."/>
            <person name="Fujita N."/>
        </authorList>
    </citation>
    <scope>NUCLEOTIDE SEQUENCE [LARGE SCALE GENOMIC DNA]</scope>
    <source>
        <strain evidence="12">ATCC 700054 / DSM 10555 / JCM 9379 / NBRC 101784 / NCIMB 13414 / VKM Ac-1990 / NM-1</strain>
    </source>
</reference>
<keyword evidence="3" id="KW-0337">GPI-anchor biosynthesis</keyword>
<feature type="transmembrane region" description="Helical" evidence="10">
    <location>
        <begin position="132"/>
        <end position="157"/>
    </location>
</feature>
<evidence type="ECO:0000256" key="6">
    <source>
        <dbReference type="ARBA" id="ARBA00022692"/>
    </source>
</evidence>
<gene>
    <name evidence="11" type="ordered locus">MLP_01120</name>
</gene>
<name>F5XGL9_MICPN</name>
<protein>
    <recommendedName>
        <fullName evidence="13">Glycosyltransferase RgtA/B/C/D-like domain-containing protein</fullName>
    </recommendedName>
</protein>
<feature type="transmembrane region" description="Helical" evidence="10">
    <location>
        <begin position="305"/>
        <end position="322"/>
    </location>
</feature>
<feature type="transmembrane region" description="Helical" evidence="10">
    <location>
        <begin position="278"/>
        <end position="298"/>
    </location>
</feature>